<dbReference type="Pfam" id="PF14223">
    <property type="entry name" value="Retrotran_gag_2"/>
    <property type="match status" value="1"/>
</dbReference>
<protein>
    <recommendedName>
        <fullName evidence="3">DUF4219 domain-containing protein</fullName>
    </recommendedName>
</protein>
<accession>A0A420I9V1</accession>
<dbReference type="Proteomes" id="UP000285405">
    <property type="component" value="Unassembled WGS sequence"/>
</dbReference>
<dbReference type="EMBL" id="MCBR01010275">
    <property type="protein sequence ID" value="RKF71318.1"/>
    <property type="molecule type" value="Genomic_DNA"/>
</dbReference>
<dbReference type="AlphaFoldDB" id="A0A420I9V1"/>
<name>A0A420I9V1_9PEZI</name>
<evidence type="ECO:0008006" key="3">
    <source>
        <dbReference type="Google" id="ProtNLM"/>
    </source>
</evidence>
<evidence type="ECO:0000313" key="2">
    <source>
        <dbReference type="Proteomes" id="UP000285405"/>
    </source>
</evidence>
<organism evidence="1 2">
    <name type="scientific">Golovinomyces cichoracearum</name>
    <dbReference type="NCBI Taxonomy" id="62708"/>
    <lineage>
        <taxon>Eukaryota</taxon>
        <taxon>Fungi</taxon>
        <taxon>Dikarya</taxon>
        <taxon>Ascomycota</taxon>
        <taxon>Pezizomycotina</taxon>
        <taxon>Leotiomycetes</taxon>
        <taxon>Erysiphales</taxon>
        <taxon>Erysiphaceae</taxon>
        <taxon>Golovinomyces</taxon>
    </lineage>
</organism>
<evidence type="ECO:0000313" key="1">
    <source>
        <dbReference type="EMBL" id="RKF71318.1"/>
    </source>
</evidence>
<comment type="caution">
    <text evidence="1">The sequence shown here is derived from an EMBL/GenBank/DDBJ whole genome shotgun (WGS) entry which is preliminary data.</text>
</comment>
<sequence length="264" mass="30211">MSSEKAFIPKLSGSQNYAIWALRMKEHLTDRGFKLIIVSDDVEDDLNDRALAAIHLFLDDGPLLQIQTEARAHVAWKDLKSLYSPSGFIADFLVLRELFQCKLKRYNSMEEFINTIKRLRDDLKTNDLDFPPKYYYFWVLNNLTPEYEILVLSISQGMRGKTDSYDLDSLFSNLVNESKRLGSHDQSGDIALLASLRGKFGKHPISKGTSNYRIQKNKFCKNCRTTTHQTSGCCILYPHKAPKGWRHLSRASVNSSKALNRAII</sequence>
<reference evidence="1 2" key="1">
    <citation type="journal article" date="2018" name="BMC Genomics">
        <title>Comparative genome analyses reveal sequence features reflecting distinct modes of host-adaptation between dicot and monocot powdery mildew.</title>
        <authorList>
            <person name="Wu Y."/>
            <person name="Ma X."/>
            <person name="Pan Z."/>
            <person name="Kale S.D."/>
            <person name="Song Y."/>
            <person name="King H."/>
            <person name="Zhang Q."/>
            <person name="Presley C."/>
            <person name="Deng X."/>
            <person name="Wei C.I."/>
            <person name="Xiao S."/>
        </authorList>
    </citation>
    <scope>NUCLEOTIDE SEQUENCE [LARGE SCALE GENOMIC DNA]</scope>
    <source>
        <strain evidence="1">UCSC1</strain>
    </source>
</reference>
<dbReference type="OrthoDB" id="3599317at2759"/>
<proteinExistence type="predicted"/>
<gene>
    <name evidence="1" type="ORF">GcC1_102020</name>
</gene>